<dbReference type="InterPro" id="IPR039424">
    <property type="entry name" value="SBP_5"/>
</dbReference>
<proteinExistence type="predicted"/>
<comment type="caution">
    <text evidence="4">The sequence shown here is derived from an EMBL/GenBank/DDBJ whole genome shotgun (WGS) entry which is preliminary data.</text>
</comment>
<evidence type="ECO:0000256" key="2">
    <source>
        <dbReference type="SAM" id="SignalP"/>
    </source>
</evidence>
<organism evidence="4 5">
    <name type="scientific">Saccharopolyspora griseoalba</name>
    <dbReference type="NCBI Taxonomy" id="1431848"/>
    <lineage>
        <taxon>Bacteria</taxon>
        <taxon>Bacillati</taxon>
        <taxon>Actinomycetota</taxon>
        <taxon>Actinomycetes</taxon>
        <taxon>Pseudonocardiales</taxon>
        <taxon>Pseudonocardiaceae</taxon>
        <taxon>Saccharopolyspora</taxon>
    </lineage>
</organism>
<gene>
    <name evidence="4" type="ORF">ACFQRI_23375</name>
</gene>
<feature type="domain" description="Solute-binding protein family 5" evidence="3">
    <location>
        <begin position="73"/>
        <end position="413"/>
    </location>
</feature>
<dbReference type="PANTHER" id="PTHR30290">
    <property type="entry name" value="PERIPLASMIC BINDING COMPONENT OF ABC TRANSPORTER"/>
    <property type="match status" value="1"/>
</dbReference>
<accession>A0ABW2LUP2</accession>
<dbReference type="Proteomes" id="UP001596504">
    <property type="component" value="Unassembled WGS sequence"/>
</dbReference>
<sequence>MRSKIARLSVALAGLLLLSGCFASTGGGAGDRLGVALSFAPKAAMSIYSDDAQLLSRLGATETLAVLDRDGTAKPGLAESWTQPRPDALRLTLRPGVTFHDGTPLTAESAAGALRRAARATTPPRALDGVRLTAEAIDERTLEVSTGAPDPVLAQRLTSPNLAILAPSAYRDPSAPNPIGTGTGPYVLEEVRGQAGAALRANHRYWGGAPKASGIDARFISDGTARVNALRAGEVDVIDTVPVSQLPSLDSQRVVELPLPRLVSAHLNTRSGTFADPAMRAAARAAIDPGALASGVYSGHADTARGLFGPASTWAKNPAPQRGTPPAHPRGRPVRIATYDERPELPEIASVLAENLREAGFDVREVRAQEYSTIESELLGGAFDLVVGARSNALDTGDPLGYLRTDFGCAGSYNLAQLCDPAVDAAIDRAEREEMPERQRAAVRISGRVLASDAVVPLVHERTRVGLAEGVSGVAEDVFERRLITAETTAGA</sequence>
<keyword evidence="2" id="KW-0732">Signal</keyword>
<feature type="signal peptide" evidence="2">
    <location>
        <begin position="1"/>
        <end position="23"/>
    </location>
</feature>
<reference evidence="5" key="1">
    <citation type="journal article" date="2019" name="Int. J. Syst. Evol. Microbiol.">
        <title>The Global Catalogue of Microorganisms (GCM) 10K type strain sequencing project: providing services to taxonomists for standard genome sequencing and annotation.</title>
        <authorList>
            <consortium name="The Broad Institute Genomics Platform"/>
            <consortium name="The Broad Institute Genome Sequencing Center for Infectious Disease"/>
            <person name="Wu L."/>
            <person name="Ma J."/>
        </authorList>
    </citation>
    <scope>NUCLEOTIDE SEQUENCE [LARGE SCALE GENOMIC DNA]</scope>
    <source>
        <strain evidence="5">WLHS5</strain>
    </source>
</reference>
<dbReference type="Pfam" id="PF00496">
    <property type="entry name" value="SBP_bac_5"/>
    <property type="match status" value="1"/>
</dbReference>
<dbReference type="RefSeq" id="WP_380672073.1">
    <property type="nucleotide sequence ID" value="NZ_JBHTCJ010000015.1"/>
</dbReference>
<dbReference type="EMBL" id="JBHTCJ010000015">
    <property type="protein sequence ID" value="MFC7344361.1"/>
    <property type="molecule type" value="Genomic_DNA"/>
</dbReference>
<evidence type="ECO:0000256" key="1">
    <source>
        <dbReference type="SAM" id="MobiDB-lite"/>
    </source>
</evidence>
<name>A0ABW2LUP2_9PSEU</name>
<dbReference type="Gene3D" id="3.40.190.10">
    <property type="entry name" value="Periplasmic binding protein-like II"/>
    <property type="match status" value="1"/>
</dbReference>
<evidence type="ECO:0000313" key="4">
    <source>
        <dbReference type="EMBL" id="MFC7344361.1"/>
    </source>
</evidence>
<dbReference type="PIRSF" id="PIRSF002741">
    <property type="entry name" value="MppA"/>
    <property type="match status" value="1"/>
</dbReference>
<keyword evidence="5" id="KW-1185">Reference proteome</keyword>
<feature type="chain" id="PRO_5045654064" evidence="2">
    <location>
        <begin position="24"/>
        <end position="492"/>
    </location>
</feature>
<dbReference type="PANTHER" id="PTHR30290:SF65">
    <property type="entry name" value="MONOACYL PHOSPHATIDYLINOSITOL TETRAMANNOSIDE-BINDING PROTEIN LPQW-RELATED"/>
    <property type="match status" value="1"/>
</dbReference>
<dbReference type="InterPro" id="IPR000914">
    <property type="entry name" value="SBP_5_dom"/>
</dbReference>
<protein>
    <submittedName>
        <fullName evidence="4">ABC transporter substrate-binding protein</fullName>
    </submittedName>
</protein>
<evidence type="ECO:0000259" key="3">
    <source>
        <dbReference type="Pfam" id="PF00496"/>
    </source>
</evidence>
<dbReference type="SUPFAM" id="SSF53850">
    <property type="entry name" value="Periplasmic binding protein-like II"/>
    <property type="match status" value="1"/>
</dbReference>
<dbReference type="PROSITE" id="PS51257">
    <property type="entry name" value="PROKAR_LIPOPROTEIN"/>
    <property type="match status" value="1"/>
</dbReference>
<dbReference type="InterPro" id="IPR030678">
    <property type="entry name" value="Peptide/Ni-bd"/>
</dbReference>
<feature type="region of interest" description="Disordered" evidence="1">
    <location>
        <begin position="312"/>
        <end position="333"/>
    </location>
</feature>
<evidence type="ECO:0000313" key="5">
    <source>
        <dbReference type="Proteomes" id="UP001596504"/>
    </source>
</evidence>
<dbReference type="Gene3D" id="3.10.105.10">
    <property type="entry name" value="Dipeptide-binding Protein, Domain 3"/>
    <property type="match status" value="1"/>
</dbReference>